<evidence type="ECO:0000256" key="5">
    <source>
        <dbReference type="ARBA" id="ARBA00023004"/>
    </source>
</evidence>
<dbReference type="GO" id="GO:0009055">
    <property type="term" value="F:electron transfer activity"/>
    <property type="evidence" value="ECO:0007669"/>
    <property type="project" value="InterPro"/>
</dbReference>
<keyword evidence="4" id="KW-0249">Electron transport</keyword>
<keyword evidence="3 6" id="KW-0479">Metal-binding</keyword>
<dbReference type="PROSITE" id="PS51007">
    <property type="entry name" value="CYTC"/>
    <property type="match status" value="2"/>
</dbReference>
<proteinExistence type="predicted"/>
<feature type="domain" description="Cytochrome c" evidence="8">
    <location>
        <begin position="111"/>
        <end position="194"/>
    </location>
</feature>
<dbReference type="GO" id="GO:0020037">
    <property type="term" value="F:heme binding"/>
    <property type="evidence" value="ECO:0007669"/>
    <property type="project" value="InterPro"/>
</dbReference>
<dbReference type="AlphaFoldDB" id="A0A364P2U1"/>
<dbReference type="PANTHER" id="PTHR33751:SF9">
    <property type="entry name" value="CYTOCHROME C4"/>
    <property type="match status" value="1"/>
</dbReference>
<feature type="domain" description="Cytochrome c" evidence="8">
    <location>
        <begin position="18"/>
        <end position="101"/>
    </location>
</feature>
<dbReference type="OrthoDB" id="9808603at2"/>
<dbReference type="EMBL" id="PGTO01000001">
    <property type="protein sequence ID" value="RAU23669.1"/>
    <property type="molecule type" value="Genomic_DNA"/>
</dbReference>
<dbReference type="InterPro" id="IPR036909">
    <property type="entry name" value="Cyt_c-like_dom_sf"/>
</dbReference>
<evidence type="ECO:0000256" key="4">
    <source>
        <dbReference type="ARBA" id="ARBA00022982"/>
    </source>
</evidence>
<name>A0A364P2U1_9PROT</name>
<keyword evidence="1" id="KW-0813">Transport</keyword>
<dbReference type="Gene3D" id="1.10.760.10">
    <property type="entry name" value="Cytochrome c-like domain"/>
    <property type="match status" value="2"/>
</dbReference>
<evidence type="ECO:0000259" key="8">
    <source>
        <dbReference type="PROSITE" id="PS51007"/>
    </source>
</evidence>
<feature type="chain" id="PRO_5016561343" evidence="7">
    <location>
        <begin position="21"/>
        <end position="196"/>
    </location>
</feature>
<dbReference type="InterPro" id="IPR050597">
    <property type="entry name" value="Cytochrome_c_Oxidase_Subunit"/>
</dbReference>
<evidence type="ECO:0000256" key="7">
    <source>
        <dbReference type="SAM" id="SignalP"/>
    </source>
</evidence>
<feature type="signal peptide" evidence="7">
    <location>
        <begin position="1"/>
        <end position="20"/>
    </location>
</feature>
<dbReference type="SUPFAM" id="SSF46626">
    <property type="entry name" value="Cytochrome c"/>
    <property type="match status" value="2"/>
</dbReference>
<keyword evidence="2 6" id="KW-0349">Heme</keyword>
<reference evidence="9 10" key="1">
    <citation type="submission" date="2017-11" db="EMBL/GenBank/DDBJ databases">
        <title>Draft genome sequence of magnetotactic bacterium Magnetospirillum kuznetsovii LBB-42.</title>
        <authorList>
            <person name="Grouzdev D.S."/>
            <person name="Rysina M.S."/>
            <person name="Baslerov R.V."/>
            <person name="Koziaeva V."/>
        </authorList>
    </citation>
    <scope>NUCLEOTIDE SEQUENCE [LARGE SCALE GENOMIC DNA]</scope>
    <source>
        <strain evidence="9 10">LBB-42</strain>
    </source>
</reference>
<dbReference type="Pfam" id="PF00034">
    <property type="entry name" value="Cytochrom_C"/>
    <property type="match status" value="2"/>
</dbReference>
<dbReference type="PANTHER" id="PTHR33751">
    <property type="entry name" value="CBB3-TYPE CYTOCHROME C OXIDASE SUBUNIT FIXP"/>
    <property type="match status" value="1"/>
</dbReference>
<keyword evidence="5 6" id="KW-0408">Iron</keyword>
<organism evidence="9 10">
    <name type="scientific">Paramagnetospirillum kuznetsovii</name>
    <dbReference type="NCBI Taxonomy" id="2053833"/>
    <lineage>
        <taxon>Bacteria</taxon>
        <taxon>Pseudomonadati</taxon>
        <taxon>Pseudomonadota</taxon>
        <taxon>Alphaproteobacteria</taxon>
        <taxon>Rhodospirillales</taxon>
        <taxon>Magnetospirillaceae</taxon>
        <taxon>Paramagnetospirillum</taxon>
    </lineage>
</organism>
<dbReference type="Proteomes" id="UP000251075">
    <property type="component" value="Unassembled WGS sequence"/>
</dbReference>
<gene>
    <name evidence="9" type="ORF">CU669_00760</name>
</gene>
<keyword evidence="7" id="KW-0732">Signal</keyword>
<evidence type="ECO:0000313" key="9">
    <source>
        <dbReference type="EMBL" id="RAU23669.1"/>
    </source>
</evidence>
<evidence type="ECO:0000256" key="6">
    <source>
        <dbReference type="PROSITE-ProRule" id="PRU00433"/>
    </source>
</evidence>
<evidence type="ECO:0000313" key="10">
    <source>
        <dbReference type="Proteomes" id="UP000251075"/>
    </source>
</evidence>
<dbReference type="InterPro" id="IPR009056">
    <property type="entry name" value="Cyt_c-like_dom"/>
</dbReference>
<evidence type="ECO:0000256" key="2">
    <source>
        <dbReference type="ARBA" id="ARBA00022617"/>
    </source>
</evidence>
<keyword evidence="10" id="KW-1185">Reference proteome</keyword>
<accession>A0A364P2U1</accession>
<protein>
    <submittedName>
        <fullName evidence="9">Cytochrome C4</fullName>
    </submittedName>
</protein>
<comment type="caution">
    <text evidence="9">The sequence shown here is derived from an EMBL/GenBank/DDBJ whole genome shotgun (WGS) entry which is preliminary data.</text>
</comment>
<evidence type="ECO:0000256" key="3">
    <source>
        <dbReference type="ARBA" id="ARBA00022723"/>
    </source>
</evidence>
<evidence type="ECO:0000256" key="1">
    <source>
        <dbReference type="ARBA" id="ARBA00022448"/>
    </source>
</evidence>
<dbReference type="GO" id="GO:0046872">
    <property type="term" value="F:metal ion binding"/>
    <property type="evidence" value="ECO:0007669"/>
    <property type="project" value="UniProtKB-KW"/>
</dbReference>
<dbReference type="RefSeq" id="WP_112141900.1">
    <property type="nucleotide sequence ID" value="NZ_PGTO01000001.1"/>
</dbReference>
<sequence length="196" mass="20878">MMRWILAGVMMVLAAGTAEAADGKALFAAKGCTACHGAEGRKALAATPHLAGQNAVYLTRQMNEIAEGLRAAPALKPMKPFIDKTAAEERKAMADWLAAQPPADSGTGDAAKIARGEELFDEQGCIGCHGANGAKPLSDYPVLAGQRKDYLAAQIKAIRDEVRSTRRARLMVANVRTLKDAQVDDVAEFLSQSKRK</sequence>